<feature type="domain" description="DUF4470" evidence="6">
    <location>
        <begin position="10"/>
        <end position="115"/>
    </location>
</feature>
<reference evidence="8" key="1">
    <citation type="submission" date="2022-08" db="UniProtKB">
        <authorList>
            <consortium name="EnsemblMetazoa"/>
        </authorList>
    </citation>
    <scope>IDENTIFICATION</scope>
    <source>
        <strain evidence="8">05x7-T-G4-1.051#20</strain>
    </source>
</reference>
<evidence type="ECO:0000256" key="4">
    <source>
        <dbReference type="ARBA" id="ARBA00024190"/>
    </source>
</evidence>
<evidence type="ECO:0000256" key="2">
    <source>
        <dbReference type="ARBA" id="ARBA00022490"/>
    </source>
</evidence>
<comment type="subcellular location">
    <subcellularLocation>
        <location evidence="4">Dynein axonemal particle</location>
    </subcellularLocation>
</comment>
<evidence type="ECO:0000259" key="6">
    <source>
        <dbReference type="Pfam" id="PF14737"/>
    </source>
</evidence>
<dbReference type="InterPro" id="IPR027974">
    <property type="entry name" value="DUF4470"/>
</dbReference>
<dbReference type="OrthoDB" id="538817at2759"/>
<dbReference type="PANTHER" id="PTHR22118:SF14">
    <property type="entry name" value="DYNEIN AXONEMAL ASSEMBLY FACTOR 3"/>
    <property type="match status" value="1"/>
</dbReference>
<comment type="similarity">
    <text evidence="1">Belongs to the DNAAF3 family.</text>
</comment>
<dbReference type="InterPro" id="IPR028235">
    <property type="entry name" value="DNAAF3_C"/>
</dbReference>
<keyword evidence="3" id="KW-0970">Cilium biogenesis/degradation</keyword>
<keyword evidence="9" id="KW-1185">Reference proteome</keyword>
<organism evidence="8 9">
    <name type="scientific">Magallana gigas</name>
    <name type="common">Pacific oyster</name>
    <name type="synonym">Crassostrea gigas</name>
    <dbReference type="NCBI Taxonomy" id="29159"/>
    <lineage>
        <taxon>Eukaryota</taxon>
        <taxon>Metazoa</taxon>
        <taxon>Spiralia</taxon>
        <taxon>Lophotrochozoa</taxon>
        <taxon>Mollusca</taxon>
        <taxon>Bivalvia</taxon>
        <taxon>Autobranchia</taxon>
        <taxon>Pteriomorphia</taxon>
        <taxon>Ostreida</taxon>
        <taxon>Ostreoidea</taxon>
        <taxon>Ostreidae</taxon>
        <taxon>Magallana</taxon>
    </lineage>
</organism>
<feature type="domain" description="Dynein assembly factor 3 C-terminal" evidence="7">
    <location>
        <begin position="148"/>
        <end position="459"/>
    </location>
</feature>
<name>A0A8W8NU37_MAGGI</name>
<dbReference type="Proteomes" id="UP000005408">
    <property type="component" value="Unassembled WGS sequence"/>
</dbReference>
<evidence type="ECO:0000256" key="5">
    <source>
        <dbReference type="SAM" id="MobiDB-lite"/>
    </source>
</evidence>
<dbReference type="Pfam" id="PF14740">
    <property type="entry name" value="DUF4471"/>
    <property type="match status" value="1"/>
</dbReference>
<evidence type="ECO:0000259" key="7">
    <source>
        <dbReference type="Pfam" id="PF14740"/>
    </source>
</evidence>
<evidence type="ECO:0000313" key="9">
    <source>
        <dbReference type="Proteomes" id="UP000005408"/>
    </source>
</evidence>
<dbReference type="GO" id="GO:0044458">
    <property type="term" value="P:motile cilium assembly"/>
    <property type="evidence" value="ECO:0007669"/>
    <property type="project" value="TreeGrafter"/>
</dbReference>
<proteinExistence type="inferred from homology"/>
<dbReference type="OMA" id="MREGIYQ"/>
<evidence type="ECO:0008006" key="10">
    <source>
        <dbReference type="Google" id="ProtNLM"/>
    </source>
</evidence>
<accession>A0A8W8NU37</accession>
<dbReference type="GO" id="GO:0120293">
    <property type="term" value="C:dynein axonemal particle"/>
    <property type="evidence" value="ECO:0007669"/>
    <property type="project" value="UniProtKB-SubCell"/>
</dbReference>
<evidence type="ECO:0000256" key="3">
    <source>
        <dbReference type="ARBA" id="ARBA00022794"/>
    </source>
</evidence>
<feature type="compositionally biased region" description="Basic and acidic residues" evidence="5">
    <location>
        <begin position="320"/>
        <end position="335"/>
    </location>
</feature>
<evidence type="ECO:0000313" key="8">
    <source>
        <dbReference type="EnsemblMetazoa" id="G6781.8:cds"/>
    </source>
</evidence>
<keyword evidence="2" id="KW-0963">Cytoplasm</keyword>
<protein>
    <recommendedName>
        <fullName evidence="10">Dynein assembly factor 3, axonemal</fullName>
    </recommendedName>
</protein>
<dbReference type="Pfam" id="PF14737">
    <property type="entry name" value="DUF4470"/>
    <property type="match status" value="1"/>
</dbReference>
<feature type="region of interest" description="Disordered" evidence="5">
    <location>
        <begin position="320"/>
        <end position="339"/>
    </location>
</feature>
<dbReference type="GO" id="GO:0070286">
    <property type="term" value="P:axonemal dynein complex assembly"/>
    <property type="evidence" value="ECO:0007669"/>
    <property type="project" value="InterPro"/>
</dbReference>
<dbReference type="EnsemblMetazoa" id="G6781.8">
    <property type="protein sequence ID" value="G6781.8:cds"/>
    <property type="gene ID" value="G6781"/>
</dbReference>
<dbReference type="AlphaFoldDB" id="A0A8W8NU37"/>
<dbReference type="EnsemblMetazoa" id="G6781.6">
    <property type="protein sequence ID" value="G6781.6:cds"/>
    <property type="gene ID" value="G6781"/>
</dbReference>
<evidence type="ECO:0000256" key="1">
    <source>
        <dbReference type="ARBA" id="ARBA00010449"/>
    </source>
</evidence>
<dbReference type="EnsemblMetazoa" id="G6781.4">
    <property type="protein sequence ID" value="G6781.4:cds"/>
    <property type="gene ID" value="G6781"/>
</dbReference>
<dbReference type="InterPro" id="IPR039304">
    <property type="entry name" value="DNAAF3"/>
</dbReference>
<dbReference type="EnsemblMetazoa" id="G6781.5">
    <property type="protein sequence ID" value="G6781.5:cds"/>
    <property type="gene ID" value="G6781"/>
</dbReference>
<dbReference type="PANTHER" id="PTHR22118">
    <property type="entry name" value="DYNEIN ASSEMBLY FACTOR 3, AXONEMAL"/>
    <property type="match status" value="1"/>
</dbReference>
<sequence length="481" mass="55892">MSNGFGTITWWGFSPAIDLQNPDLITALTGLNIEEKDDEEMRILLVGAGDLRHVLTTLARSYRYRKKKFHFYILENALELYARDMLFLSLSLETPKRMGLQEKTEMFLELFGNLTIRKQSCEYVEKMANEFIKMVTDFDILHQKLPMLDLSQLKFKERDFLEGIFKFWRNPSIEIFDAVKHWDMRQRQYLGPRYDCRMNAYDWDYHMKLVNKEAEIIHKHEYKTWRSTGIAFEPREATYDVPNKTLASGVVVNQGGEKVSRRGYWGDIVASPFLAFGIQSEDKSFFKKSNNMYTKLSLNVAEFNILSLFHELTHKEKYVPPKVEEKSSEKKEKEGGATITEITEEEENQEEECLKQDDVSSNPLELPYESLPLEDVKITFLPLNCLPDLQRKSKYQNTFHMVYFANSLVHLLTSDVAPILTDTAVVIIETARYMLELKDDQEVEFVNKVIGLAKAAGCQDPGKIDAKTSNFITFRYQRPSS</sequence>